<evidence type="ECO:0000256" key="1">
    <source>
        <dbReference type="ARBA" id="ARBA00005443"/>
    </source>
</evidence>
<feature type="region of interest" description="Disordered" evidence="11">
    <location>
        <begin position="177"/>
        <end position="199"/>
    </location>
</feature>
<organism evidence="13 14">
    <name type="scientific">Piloderma croceum (strain F 1598)</name>
    <dbReference type="NCBI Taxonomy" id="765440"/>
    <lineage>
        <taxon>Eukaryota</taxon>
        <taxon>Fungi</taxon>
        <taxon>Dikarya</taxon>
        <taxon>Basidiomycota</taxon>
        <taxon>Agaricomycotina</taxon>
        <taxon>Agaricomycetes</taxon>
        <taxon>Agaricomycetidae</taxon>
        <taxon>Atheliales</taxon>
        <taxon>Atheliaceae</taxon>
        <taxon>Piloderma</taxon>
    </lineage>
</organism>
<keyword evidence="4" id="KW-0811">Translocation</keyword>
<keyword evidence="2" id="KW-0813">Transport</keyword>
<keyword evidence="6" id="KW-0576">Peroxisome</keyword>
<dbReference type="Pfam" id="PF01465">
    <property type="entry name" value="GRIP"/>
    <property type="match status" value="1"/>
</dbReference>
<dbReference type="Gene3D" id="1.10.10.10">
    <property type="entry name" value="Winged helix-like DNA-binding domain superfamily/Winged helix DNA-binding domain"/>
    <property type="match status" value="1"/>
</dbReference>
<sequence>MASPDRQELIRNAISFLNDPSSHSSSLAQRVQFLEAKGLTPPEIEGALRQAGPNQATQLYQQTYQTSYPPAFGPSPYSGVPPPSNQWDWRDYFITAVLTGTAALGIVSLFQSRPEINVLSKKHLLPHLRPPTATAYEEDRDALTAQFDAAEALLKEIQTETAAVRVAVEEQREKVDKTTQDVETAVKEMRDRESKTRDEMREIREEVNNVREMLPRVKSSPRFVSCKADEISQMIEKNKDSQIQSLAELQQELKSLKALLLSRGSGLSPSPSSPLAFPGRPSIPAWQLAGPSNGVNDSDLSSTSAAPLSSPGSLIPPAVENFAPPPPRRSDSQDIARSGSPGPSSHSPKSNSLSDVRAPKSNLEERLRAKLAAAELSRSPTPAPIPVIDHPLSPTSTPLPPSPAISPALTSTIDLDAPLTLASFHPPRAQSPQSSSVPSTEKKTDPPPTERIEETDDGADISDAIAPPSDKAVDKEEPISKGIDHSTHVKPTLPEMDPNDMDVESLQKRLKLVERRFTDVSSSFKKLQAEKLAADAVLRELSPLQTTQDVDALRDYLQNYGLKTEIAQDEIRRLTGKLQRQDDRIEELRDTHRLESASQSDQIEKFRRQLEEAKALLASRSVSSHTEEDVASRNAEIDRLQAELSKVNGLAKEEEEKRVKAISLLKTVRQKLVKAEKDKDDAIKEFNSNRDKEKAEREAERVERSKLQREIESANNEREKAVAGLKAQFDKEVANLKERHEKDAASLKGQFELEVVTMKSAHNKELSGKNSQITVLENSVNALSREKNTIFDQLQLRQAELESSQFHSSSMQSQNTELQYQLRECQDHVSAVNEELAEARREQDNNVRAPTTSAEDMARLLSAAEAKHESKLAELRRNLTAIEKERNDSEADWSRKLREKIKETDELKRVLQSFAMTQDEKEGVVGTLQGEIDRLREESTSYQRQMSSLQLRADSIKDIETSANQRLLEVKTRIAALEKEAEESKAREAQLRMHNKTLREEMRKVQSSAALLERQRNPGVGYWTSRQAQSSADVRTSISSNSSDVPSRAGSPQPPASPAANDEEVNLEYLRNVIMQFMEHKEMRPNLVKVLSIILHFTPQETRRIIAKV</sequence>
<keyword evidence="5" id="KW-0472">Membrane</keyword>
<dbReference type="Pfam" id="PF04695">
    <property type="entry name" value="Pex14_N"/>
    <property type="match status" value="1"/>
</dbReference>
<feature type="compositionally biased region" description="Polar residues" evidence="11">
    <location>
        <begin position="430"/>
        <end position="439"/>
    </location>
</feature>
<feature type="compositionally biased region" description="Polar residues" evidence="11">
    <location>
        <begin position="1024"/>
        <end position="1045"/>
    </location>
</feature>
<dbReference type="PROSITE" id="PS50913">
    <property type="entry name" value="GRIP"/>
    <property type="match status" value="1"/>
</dbReference>
<dbReference type="AlphaFoldDB" id="A0A0C3FZW0"/>
<feature type="compositionally biased region" description="Low complexity" evidence="11">
    <location>
        <begin position="298"/>
        <end position="322"/>
    </location>
</feature>
<dbReference type="Gene3D" id="1.10.220.60">
    <property type="entry name" value="GRIP domain"/>
    <property type="match status" value="1"/>
</dbReference>
<evidence type="ECO:0000256" key="4">
    <source>
        <dbReference type="ARBA" id="ARBA00023010"/>
    </source>
</evidence>
<proteinExistence type="inferred from homology"/>
<name>A0A0C3FZW0_PILCF</name>
<reference evidence="13 14" key="1">
    <citation type="submission" date="2014-04" db="EMBL/GenBank/DDBJ databases">
        <authorList>
            <consortium name="DOE Joint Genome Institute"/>
            <person name="Kuo A."/>
            <person name="Tarkka M."/>
            <person name="Buscot F."/>
            <person name="Kohler A."/>
            <person name="Nagy L.G."/>
            <person name="Floudas D."/>
            <person name="Copeland A."/>
            <person name="Barry K.W."/>
            <person name="Cichocki N."/>
            <person name="Veneault-Fourrey C."/>
            <person name="LaButti K."/>
            <person name="Lindquist E.A."/>
            <person name="Lipzen A."/>
            <person name="Lundell T."/>
            <person name="Morin E."/>
            <person name="Murat C."/>
            <person name="Sun H."/>
            <person name="Tunlid A."/>
            <person name="Henrissat B."/>
            <person name="Grigoriev I.V."/>
            <person name="Hibbett D.S."/>
            <person name="Martin F."/>
            <person name="Nordberg H.P."/>
            <person name="Cantor M.N."/>
            <person name="Hua S.X."/>
        </authorList>
    </citation>
    <scope>NUCLEOTIDE SEQUENCE [LARGE SCALE GENOMIC DNA]</scope>
    <source>
        <strain evidence="13 14">F 1598</strain>
    </source>
</reference>
<reference evidence="14" key="2">
    <citation type="submission" date="2015-01" db="EMBL/GenBank/DDBJ databases">
        <title>Evolutionary Origins and Diversification of the Mycorrhizal Mutualists.</title>
        <authorList>
            <consortium name="DOE Joint Genome Institute"/>
            <consortium name="Mycorrhizal Genomics Consortium"/>
            <person name="Kohler A."/>
            <person name="Kuo A."/>
            <person name="Nagy L.G."/>
            <person name="Floudas D."/>
            <person name="Copeland A."/>
            <person name="Barry K.W."/>
            <person name="Cichocki N."/>
            <person name="Veneault-Fourrey C."/>
            <person name="LaButti K."/>
            <person name="Lindquist E.A."/>
            <person name="Lipzen A."/>
            <person name="Lundell T."/>
            <person name="Morin E."/>
            <person name="Murat C."/>
            <person name="Riley R."/>
            <person name="Ohm R."/>
            <person name="Sun H."/>
            <person name="Tunlid A."/>
            <person name="Henrissat B."/>
            <person name="Grigoriev I.V."/>
            <person name="Hibbett D.S."/>
            <person name="Martin F."/>
        </authorList>
    </citation>
    <scope>NUCLEOTIDE SEQUENCE [LARGE SCALE GENOMIC DNA]</scope>
    <source>
        <strain evidence="14">F 1598</strain>
    </source>
</reference>
<accession>A0A0C3FZW0</accession>
<dbReference type="InterPro" id="IPR006785">
    <property type="entry name" value="Pex14_N"/>
</dbReference>
<keyword evidence="14" id="KW-1185">Reference proteome</keyword>
<comment type="similarity">
    <text evidence="1">Belongs to the peroxin-14 family.</text>
</comment>
<dbReference type="GO" id="GO:0005778">
    <property type="term" value="C:peroxisomal membrane"/>
    <property type="evidence" value="ECO:0007669"/>
    <property type="project" value="UniProtKB-SubCell"/>
</dbReference>
<dbReference type="EMBL" id="KN832985">
    <property type="protein sequence ID" value="KIM85289.1"/>
    <property type="molecule type" value="Genomic_DNA"/>
</dbReference>
<dbReference type="Proteomes" id="UP000054166">
    <property type="component" value="Unassembled WGS sequence"/>
</dbReference>
<feature type="compositionally biased region" description="Low complexity" evidence="11">
    <location>
        <begin position="370"/>
        <end position="379"/>
    </location>
</feature>
<evidence type="ECO:0000313" key="13">
    <source>
        <dbReference type="EMBL" id="KIM85289.1"/>
    </source>
</evidence>
<dbReference type="PANTHER" id="PTHR23058:SF0">
    <property type="entry name" value="PEROXISOMAL MEMBRANE PROTEIN PEX14"/>
    <property type="match status" value="1"/>
</dbReference>
<keyword evidence="10" id="KW-0175">Coiled coil</keyword>
<comment type="subcellular location">
    <subcellularLocation>
        <location evidence="9">Peroxisome membrane</location>
    </subcellularLocation>
</comment>
<evidence type="ECO:0000256" key="11">
    <source>
        <dbReference type="SAM" id="MobiDB-lite"/>
    </source>
</evidence>
<feature type="compositionally biased region" description="Basic and acidic residues" evidence="11">
    <location>
        <begin position="440"/>
        <end position="452"/>
    </location>
</feature>
<feature type="domain" description="GRIP" evidence="12">
    <location>
        <begin position="1060"/>
        <end position="1108"/>
    </location>
</feature>
<dbReference type="OrthoDB" id="1926336at2759"/>
<feature type="compositionally biased region" description="Low complexity" evidence="11">
    <location>
        <begin position="338"/>
        <end position="354"/>
    </location>
</feature>
<gene>
    <name evidence="13" type="ORF">PILCRDRAFT_87039</name>
</gene>
<feature type="coiled-coil region" evidence="10">
    <location>
        <begin position="925"/>
        <end position="1015"/>
    </location>
</feature>
<dbReference type="GO" id="GO:0005102">
    <property type="term" value="F:signaling receptor binding"/>
    <property type="evidence" value="ECO:0007669"/>
    <property type="project" value="TreeGrafter"/>
</dbReference>
<dbReference type="PANTHER" id="PTHR23058">
    <property type="entry name" value="PEROXISOMAL MEMBRANE PROTEIN PEX14"/>
    <property type="match status" value="1"/>
</dbReference>
<dbReference type="InParanoid" id="A0A0C3FZW0"/>
<dbReference type="SMART" id="SM00755">
    <property type="entry name" value="Grip"/>
    <property type="match status" value="1"/>
</dbReference>
<evidence type="ECO:0000256" key="7">
    <source>
        <dbReference type="ARBA" id="ARBA00029502"/>
    </source>
</evidence>
<evidence type="ECO:0000256" key="3">
    <source>
        <dbReference type="ARBA" id="ARBA00022927"/>
    </source>
</evidence>
<feature type="compositionally biased region" description="Basic and acidic residues" evidence="11">
    <location>
        <begin position="471"/>
        <end position="487"/>
    </location>
</feature>
<dbReference type="GO" id="GO:1990429">
    <property type="term" value="C:peroxisomal importomer complex"/>
    <property type="evidence" value="ECO:0007669"/>
    <property type="project" value="TreeGrafter"/>
</dbReference>
<evidence type="ECO:0000256" key="8">
    <source>
        <dbReference type="ARBA" id="ARBA00029691"/>
    </source>
</evidence>
<dbReference type="GO" id="GO:0016560">
    <property type="term" value="P:protein import into peroxisome matrix, docking"/>
    <property type="evidence" value="ECO:0007669"/>
    <property type="project" value="InterPro"/>
</dbReference>
<evidence type="ECO:0000259" key="12">
    <source>
        <dbReference type="PROSITE" id="PS50913"/>
    </source>
</evidence>
<dbReference type="InterPro" id="IPR036388">
    <property type="entry name" value="WH-like_DNA-bd_sf"/>
</dbReference>
<dbReference type="InterPro" id="IPR000237">
    <property type="entry name" value="GRIP_dom"/>
</dbReference>
<evidence type="ECO:0000256" key="10">
    <source>
        <dbReference type="SAM" id="Coils"/>
    </source>
</evidence>
<dbReference type="STRING" id="765440.A0A0C3FZW0"/>
<feature type="region of interest" description="Disordered" evidence="11">
    <location>
        <begin position="1021"/>
        <end position="1063"/>
    </location>
</feature>
<evidence type="ECO:0000256" key="2">
    <source>
        <dbReference type="ARBA" id="ARBA00022448"/>
    </source>
</evidence>
<keyword evidence="3" id="KW-0653">Protein transport</keyword>
<feature type="coiled-coil region" evidence="10">
    <location>
        <begin position="822"/>
        <end position="892"/>
    </location>
</feature>
<dbReference type="HOGENOM" id="CLU_007533_0_0_1"/>
<protein>
    <recommendedName>
        <fullName evidence="7">Peroxisomal membrane protein PEX14</fullName>
    </recommendedName>
    <alternativeName>
        <fullName evidence="8">Peroxin-14</fullName>
    </alternativeName>
</protein>
<dbReference type="InterPro" id="IPR025655">
    <property type="entry name" value="PEX14"/>
</dbReference>
<evidence type="ECO:0000256" key="6">
    <source>
        <dbReference type="ARBA" id="ARBA00023140"/>
    </source>
</evidence>
<evidence type="ECO:0000256" key="9">
    <source>
        <dbReference type="ARBA" id="ARBA00046271"/>
    </source>
</evidence>
<evidence type="ECO:0000313" key="14">
    <source>
        <dbReference type="Proteomes" id="UP000054166"/>
    </source>
</evidence>
<feature type="region of interest" description="Disordered" evidence="11">
    <location>
        <begin position="288"/>
        <end position="500"/>
    </location>
</feature>
<feature type="region of interest" description="Disordered" evidence="11">
    <location>
        <begin position="684"/>
        <end position="707"/>
    </location>
</feature>
<evidence type="ECO:0000256" key="5">
    <source>
        <dbReference type="ARBA" id="ARBA00023136"/>
    </source>
</evidence>